<keyword evidence="3" id="KW-1185">Reference proteome</keyword>
<proteinExistence type="predicted"/>
<comment type="caution">
    <text evidence="2">The sequence shown here is derived from an EMBL/GenBank/DDBJ whole genome shotgun (WGS) entry which is preliminary data.</text>
</comment>
<feature type="transmembrane region" description="Helical" evidence="1">
    <location>
        <begin position="30"/>
        <end position="48"/>
    </location>
</feature>
<keyword evidence="1" id="KW-0812">Transmembrane</keyword>
<dbReference type="Proteomes" id="UP000499080">
    <property type="component" value="Unassembled WGS sequence"/>
</dbReference>
<name>A0A4Y2KQV4_ARAVE</name>
<accession>A0A4Y2KQV4</accession>
<reference evidence="2 3" key="1">
    <citation type="journal article" date="2019" name="Sci. Rep.">
        <title>Orb-weaving spider Araneus ventricosus genome elucidates the spidroin gene catalogue.</title>
        <authorList>
            <person name="Kono N."/>
            <person name="Nakamura H."/>
            <person name="Ohtoshi R."/>
            <person name="Moran D.A.P."/>
            <person name="Shinohara A."/>
            <person name="Yoshida Y."/>
            <person name="Fujiwara M."/>
            <person name="Mori M."/>
            <person name="Tomita M."/>
            <person name="Arakawa K."/>
        </authorList>
    </citation>
    <scope>NUCLEOTIDE SEQUENCE [LARGE SCALE GENOMIC DNA]</scope>
</reference>
<sequence length="87" mass="9715">MQEKGESLMGKDRICRPGATIPPIPGDECVLFAFSVLFVSLAVWGLALSSKNKTPRDLLPFLQNFDLREVLRHHLFPALTGHRFLPG</sequence>
<dbReference type="EMBL" id="BGPR01004836">
    <property type="protein sequence ID" value="GBN03873.1"/>
    <property type="molecule type" value="Genomic_DNA"/>
</dbReference>
<protein>
    <submittedName>
        <fullName evidence="2">Uncharacterized protein</fullName>
    </submittedName>
</protein>
<organism evidence="2 3">
    <name type="scientific">Araneus ventricosus</name>
    <name type="common">Orbweaver spider</name>
    <name type="synonym">Epeira ventricosa</name>
    <dbReference type="NCBI Taxonomy" id="182803"/>
    <lineage>
        <taxon>Eukaryota</taxon>
        <taxon>Metazoa</taxon>
        <taxon>Ecdysozoa</taxon>
        <taxon>Arthropoda</taxon>
        <taxon>Chelicerata</taxon>
        <taxon>Arachnida</taxon>
        <taxon>Araneae</taxon>
        <taxon>Araneomorphae</taxon>
        <taxon>Entelegynae</taxon>
        <taxon>Araneoidea</taxon>
        <taxon>Araneidae</taxon>
        <taxon>Araneus</taxon>
    </lineage>
</organism>
<keyword evidence="1" id="KW-0472">Membrane</keyword>
<evidence type="ECO:0000313" key="2">
    <source>
        <dbReference type="EMBL" id="GBN03873.1"/>
    </source>
</evidence>
<evidence type="ECO:0000256" key="1">
    <source>
        <dbReference type="SAM" id="Phobius"/>
    </source>
</evidence>
<dbReference type="AlphaFoldDB" id="A0A4Y2KQV4"/>
<evidence type="ECO:0000313" key="3">
    <source>
        <dbReference type="Proteomes" id="UP000499080"/>
    </source>
</evidence>
<keyword evidence="1" id="KW-1133">Transmembrane helix</keyword>
<gene>
    <name evidence="2" type="ORF">AVEN_232714_1</name>
</gene>